<evidence type="ECO:0000313" key="1">
    <source>
        <dbReference type="EMBL" id="KAG0485020.1"/>
    </source>
</evidence>
<dbReference type="Proteomes" id="UP000636800">
    <property type="component" value="Unassembled WGS sequence"/>
</dbReference>
<dbReference type="EMBL" id="JADCNL010000004">
    <property type="protein sequence ID" value="KAG0485020.1"/>
    <property type="molecule type" value="Genomic_DNA"/>
</dbReference>
<organism evidence="1 2">
    <name type="scientific">Vanilla planifolia</name>
    <name type="common">Vanilla</name>
    <dbReference type="NCBI Taxonomy" id="51239"/>
    <lineage>
        <taxon>Eukaryota</taxon>
        <taxon>Viridiplantae</taxon>
        <taxon>Streptophyta</taxon>
        <taxon>Embryophyta</taxon>
        <taxon>Tracheophyta</taxon>
        <taxon>Spermatophyta</taxon>
        <taxon>Magnoliopsida</taxon>
        <taxon>Liliopsida</taxon>
        <taxon>Asparagales</taxon>
        <taxon>Orchidaceae</taxon>
        <taxon>Vanilloideae</taxon>
        <taxon>Vanilleae</taxon>
        <taxon>Vanilla</taxon>
    </lineage>
</organism>
<gene>
    <name evidence="1" type="ORF">HPP92_009099</name>
</gene>
<accession>A0A835V601</accession>
<name>A0A835V601_VANPL</name>
<dbReference type="OrthoDB" id="21449at2759"/>
<proteinExistence type="predicted"/>
<reference evidence="1 2" key="1">
    <citation type="journal article" date="2020" name="Nat. Food">
        <title>A phased Vanilla planifolia genome enables genetic improvement of flavour and production.</title>
        <authorList>
            <person name="Hasing T."/>
            <person name="Tang H."/>
            <person name="Brym M."/>
            <person name="Khazi F."/>
            <person name="Huang T."/>
            <person name="Chambers A.H."/>
        </authorList>
    </citation>
    <scope>NUCLEOTIDE SEQUENCE [LARGE SCALE GENOMIC DNA]</scope>
    <source>
        <tissue evidence="1">Leaf</tissue>
    </source>
</reference>
<evidence type="ECO:0000313" key="2">
    <source>
        <dbReference type="Proteomes" id="UP000636800"/>
    </source>
</evidence>
<protein>
    <submittedName>
        <fullName evidence="1">Uncharacterized protein</fullName>
    </submittedName>
</protein>
<dbReference type="AlphaFoldDB" id="A0A835V601"/>
<comment type="caution">
    <text evidence="1">The sequence shown here is derived from an EMBL/GenBank/DDBJ whole genome shotgun (WGS) entry which is preliminary data.</text>
</comment>
<keyword evidence="2" id="KW-1185">Reference proteome</keyword>
<sequence length="80" mass="8846">MIKPICAAAVLRQCQRTVELRSRGSSKAESECGGRIRQMVIMENGNTVVLRQGNGKDLVCMKALKLLLHEDMLPSSYPNT</sequence>